<dbReference type="PANTHER" id="PTHR42878">
    <property type="entry name" value="TWO-COMPONENT HISTIDINE KINASE"/>
    <property type="match status" value="1"/>
</dbReference>
<evidence type="ECO:0000313" key="8">
    <source>
        <dbReference type="EMBL" id="TLD70735.1"/>
    </source>
</evidence>
<feature type="transmembrane region" description="Helical" evidence="6">
    <location>
        <begin position="20"/>
        <end position="42"/>
    </location>
</feature>
<dbReference type="Gene3D" id="1.10.287.130">
    <property type="match status" value="1"/>
</dbReference>
<feature type="transmembrane region" description="Helical" evidence="6">
    <location>
        <begin position="400"/>
        <end position="420"/>
    </location>
</feature>
<dbReference type="PROSITE" id="PS50109">
    <property type="entry name" value="HIS_KIN"/>
    <property type="match status" value="1"/>
</dbReference>
<proteinExistence type="predicted"/>
<feature type="transmembrane region" description="Helical" evidence="6">
    <location>
        <begin position="366"/>
        <end position="388"/>
    </location>
</feature>
<dbReference type="OrthoDB" id="194147at2"/>
<dbReference type="InterPro" id="IPR011622">
    <property type="entry name" value="7TMR_DISM_rcpt_extracell_dom2"/>
</dbReference>
<feature type="transmembrane region" description="Helical" evidence="6">
    <location>
        <begin position="276"/>
        <end position="295"/>
    </location>
</feature>
<dbReference type="InterPro" id="IPR036890">
    <property type="entry name" value="HATPase_C_sf"/>
</dbReference>
<dbReference type="PANTHER" id="PTHR42878:SF14">
    <property type="entry name" value="OSMOLARITY TWO-COMPONENT SYSTEM PROTEIN SSK1"/>
    <property type="match status" value="1"/>
</dbReference>
<keyword evidence="6" id="KW-0812">Transmembrane</keyword>
<dbReference type="InterPro" id="IPR050351">
    <property type="entry name" value="BphY/WalK/GraS-like"/>
</dbReference>
<gene>
    <name evidence="8" type="ORF">FEM03_10510</name>
</gene>
<accession>A0A5R8KFJ1</accession>
<dbReference type="RefSeq" id="WP_138086206.1">
    <property type="nucleotide sequence ID" value="NZ_VAUV01000007.1"/>
</dbReference>
<evidence type="ECO:0000256" key="6">
    <source>
        <dbReference type="SAM" id="Phobius"/>
    </source>
</evidence>
<keyword evidence="3" id="KW-0808">Transferase</keyword>
<evidence type="ECO:0000256" key="4">
    <source>
        <dbReference type="ARBA" id="ARBA00022777"/>
    </source>
</evidence>
<keyword evidence="4" id="KW-0418">Kinase</keyword>
<dbReference type="SUPFAM" id="SSF55874">
    <property type="entry name" value="ATPase domain of HSP90 chaperone/DNA topoisomerase II/histidine kinase"/>
    <property type="match status" value="1"/>
</dbReference>
<evidence type="ECO:0000256" key="2">
    <source>
        <dbReference type="ARBA" id="ARBA00012438"/>
    </source>
</evidence>
<dbReference type="SMART" id="SM00387">
    <property type="entry name" value="HATPase_c"/>
    <property type="match status" value="1"/>
</dbReference>
<dbReference type="GO" id="GO:0007234">
    <property type="term" value="P:osmosensory signaling via phosphorelay pathway"/>
    <property type="evidence" value="ECO:0007669"/>
    <property type="project" value="TreeGrafter"/>
</dbReference>
<dbReference type="Pfam" id="PF02518">
    <property type="entry name" value="HATPase_c"/>
    <property type="match status" value="1"/>
</dbReference>
<dbReference type="GO" id="GO:0030295">
    <property type="term" value="F:protein kinase activator activity"/>
    <property type="evidence" value="ECO:0007669"/>
    <property type="project" value="TreeGrafter"/>
</dbReference>
<dbReference type="Pfam" id="PF07695">
    <property type="entry name" value="7TMR-DISM_7TM"/>
    <property type="match status" value="1"/>
</dbReference>
<dbReference type="InterPro" id="IPR004358">
    <property type="entry name" value="Sig_transdc_His_kin-like_C"/>
</dbReference>
<dbReference type="Gene3D" id="3.30.565.10">
    <property type="entry name" value="Histidine kinase-like ATPase, C-terminal domain"/>
    <property type="match status" value="1"/>
</dbReference>
<protein>
    <recommendedName>
        <fullName evidence="2">histidine kinase</fullName>
        <ecNumber evidence="2">2.7.13.3</ecNumber>
    </recommendedName>
</protein>
<comment type="catalytic activity">
    <reaction evidence="1">
        <text>ATP + protein L-histidine = ADP + protein N-phospho-L-histidine.</text>
        <dbReference type="EC" id="2.7.13.3"/>
    </reaction>
</comment>
<dbReference type="GO" id="GO:0000155">
    <property type="term" value="F:phosphorelay sensor kinase activity"/>
    <property type="evidence" value="ECO:0007669"/>
    <property type="project" value="InterPro"/>
</dbReference>
<dbReference type="SUPFAM" id="SSF47384">
    <property type="entry name" value="Homodimeric domain of signal transducing histidine kinase"/>
    <property type="match status" value="1"/>
</dbReference>
<comment type="caution">
    <text evidence="8">The sequence shown here is derived from an EMBL/GenBank/DDBJ whole genome shotgun (WGS) entry which is preliminary data.</text>
</comment>
<dbReference type="InterPro" id="IPR036097">
    <property type="entry name" value="HisK_dim/P_sf"/>
</dbReference>
<organism evidence="8 9">
    <name type="scientific">Phragmitibacter flavus</name>
    <dbReference type="NCBI Taxonomy" id="2576071"/>
    <lineage>
        <taxon>Bacteria</taxon>
        <taxon>Pseudomonadati</taxon>
        <taxon>Verrucomicrobiota</taxon>
        <taxon>Verrucomicrobiia</taxon>
        <taxon>Verrucomicrobiales</taxon>
        <taxon>Verrucomicrobiaceae</taxon>
        <taxon>Phragmitibacter</taxon>
    </lineage>
</organism>
<sequence length="694" mass="78344">MSSPPDRPVEGMKLSPLPTPAWMSIAILVCIILMVGACFYGLSIATLKGSWALTIPDTDIVRAAYLPDEFPQVTHTLEEVIVLDSTGIFVPLPPSKKADQLNQKAHNQRWFRLDFTNPTDRFQHGVFDLIRRVYDDAVLYQRETDGTWTSSKAGPPWPQQGLEYPLRWHAFNVTLMPGETKRAYLLVTDYHRMPSKFLWWPMLDHYLSWERFFYAAFACYSFTWLTVAAHGYFRFALHRQPEQWHFFMFVFLHGLGTMLGRNALSLHLPFSPLPIAEILAGVLICASVPFLFQFIRALLSTKRTDPSIDRLLQLNAKIWMFIPLTPVAGFFPTILPIFMFILGVFGWLGFFLLMTAAARNWRRGGALGLFFVLACVPYGAGLSVYHILEHDSVAWVDQRCLFVLIGNALSLILLSFCLIYRSRLTREEHYLLHINYSTDLEADVLRRTQELQQLSEQLKNAVQDRDRVLAIIGHDLRGPAISLDSLARLIKYDPTFQQNEITDWAAKVSQACRLQLDLLTNLLTWGRSQLERQQTKNKSVNLSSSLLLAWNDLRENADRKRITLNHSIPTDLHAKVPHSLPQVILRNLLGNAIKYSHPGSTIDVTAWRSDDDQTITVTIRDHGVGIPPDRLKALFAGPGTSTEGTSGESGIGVGLTLCHDLIRAADGQLIVESPEEGGTRVTVTFPTGPLPDKS</sequence>
<dbReference type="Pfam" id="PF07696">
    <property type="entry name" value="7TMR-DISMED2"/>
    <property type="match status" value="1"/>
</dbReference>
<feature type="domain" description="Histidine kinase" evidence="7">
    <location>
        <begin position="471"/>
        <end position="689"/>
    </location>
</feature>
<dbReference type="EMBL" id="VAUV01000007">
    <property type="protein sequence ID" value="TLD70735.1"/>
    <property type="molecule type" value="Genomic_DNA"/>
</dbReference>
<dbReference type="EC" id="2.7.13.3" evidence="2"/>
<dbReference type="GO" id="GO:0000156">
    <property type="term" value="F:phosphorelay response regulator activity"/>
    <property type="evidence" value="ECO:0007669"/>
    <property type="project" value="TreeGrafter"/>
</dbReference>
<evidence type="ECO:0000313" key="9">
    <source>
        <dbReference type="Proteomes" id="UP000306196"/>
    </source>
</evidence>
<dbReference type="InterPro" id="IPR005467">
    <property type="entry name" value="His_kinase_dom"/>
</dbReference>
<evidence type="ECO:0000259" key="7">
    <source>
        <dbReference type="PROSITE" id="PS50109"/>
    </source>
</evidence>
<dbReference type="PRINTS" id="PR00344">
    <property type="entry name" value="BCTRLSENSOR"/>
</dbReference>
<keyword evidence="6" id="KW-0472">Membrane</keyword>
<name>A0A5R8KFJ1_9BACT</name>
<reference evidence="8 9" key="1">
    <citation type="submission" date="2019-05" db="EMBL/GenBank/DDBJ databases">
        <title>Verrucobacter flavum gen. nov., sp. nov. a new member of the family Verrucomicrobiaceae.</title>
        <authorList>
            <person name="Szuroczki S."/>
            <person name="Abbaszade G."/>
            <person name="Szabo A."/>
            <person name="Felfoldi T."/>
            <person name="Schumann P."/>
            <person name="Boka K."/>
            <person name="Keki Z."/>
            <person name="Toumi M."/>
            <person name="Toth E."/>
        </authorList>
    </citation>
    <scope>NUCLEOTIDE SEQUENCE [LARGE SCALE GENOMIC DNA]</scope>
    <source>
        <strain evidence="8 9">MG-N-17</strain>
    </source>
</reference>
<feature type="transmembrane region" description="Helical" evidence="6">
    <location>
        <begin position="244"/>
        <end position="264"/>
    </location>
</feature>
<dbReference type="Proteomes" id="UP000306196">
    <property type="component" value="Unassembled WGS sequence"/>
</dbReference>
<feature type="coiled-coil region" evidence="5">
    <location>
        <begin position="444"/>
        <end position="471"/>
    </location>
</feature>
<evidence type="ECO:0000256" key="1">
    <source>
        <dbReference type="ARBA" id="ARBA00000085"/>
    </source>
</evidence>
<feature type="transmembrane region" description="Helical" evidence="6">
    <location>
        <begin position="330"/>
        <end position="354"/>
    </location>
</feature>
<evidence type="ECO:0000256" key="5">
    <source>
        <dbReference type="SAM" id="Coils"/>
    </source>
</evidence>
<dbReference type="InterPro" id="IPR011623">
    <property type="entry name" value="7TMR_DISM_rcpt_extracell_dom1"/>
</dbReference>
<evidence type="ECO:0000256" key="3">
    <source>
        <dbReference type="ARBA" id="ARBA00022679"/>
    </source>
</evidence>
<keyword evidence="5" id="KW-0175">Coiled coil</keyword>
<keyword evidence="9" id="KW-1185">Reference proteome</keyword>
<dbReference type="InterPro" id="IPR003594">
    <property type="entry name" value="HATPase_dom"/>
</dbReference>
<feature type="transmembrane region" description="Helical" evidence="6">
    <location>
        <begin position="212"/>
        <end position="232"/>
    </location>
</feature>
<keyword evidence="6" id="KW-1133">Transmembrane helix</keyword>
<dbReference type="AlphaFoldDB" id="A0A5R8KFJ1"/>
<dbReference type="Gene3D" id="2.60.40.2380">
    <property type="match status" value="1"/>
</dbReference>